<dbReference type="PANTHER" id="PTHR32083:SF0">
    <property type="entry name" value="CILIA AND FLAGELLA-ASSOCIATED PROTEIN 58"/>
    <property type="match status" value="1"/>
</dbReference>
<feature type="coiled-coil region" evidence="2">
    <location>
        <begin position="161"/>
        <end position="202"/>
    </location>
</feature>
<evidence type="ECO:0000256" key="3">
    <source>
        <dbReference type="SAM" id="MobiDB-lite"/>
    </source>
</evidence>
<sequence>MSEKARPSKTEEETTFEALEKEFESVLQELLSDESLAKFRREYEKLHVALVNSHESEKRLMDKVKELNSEIASNAEKVGTALRLSREDQSTIATLRKEAEKAWKMVEYLQEKEVWARETIDSMKAEIENLTQLVEQSAGIAEEETKRRENRIGTGGSSAFQEAARAKEVEYEAKIQGLESQIEKMKASAVEAQETENKLKNDLYQAQLDLRNRTLDLQRERARRNKVETELSVNVTEMDHLKTEMANIGKQMEATKLMYINLEQKDKEQQVVIERQNKENENLQTRLQRLQAEVDRQVALVENLQQDNLDLTGELRMKEDKVSKLTDSGKKLSKAKDLLTRKVKALTEMRTQLKKEREDIRQQLLETEKDLEVAKKAAEADAKLRMDMMRERDMANKNYIKQTKLTEKQMNLVQLHEQTNKSMGHEVMGFRHESEKQRRIIAQLEKERDRFIGQNGELMQKVMQNLEDIQMRDMQLLDFNKRCEEYDTRLKVQQNLYEAVHQDRNMYSRVLLETQDEMTELKNKLRMMEHQAHQLKEEVASREAAVVKEHLECLRFEKERDSLVSEVQALKHQAHEASQTIASLRAEGKSLQKVISETDQLCQRQKKELDQLISERDILGSQLVRRNDELSLLYEKTRLQRNLLDKGLAMYDQRIEDMRLLRREVKRQRHHNQCLEKKLANLHDHKQELYKVHREILQERARCAALENELAHPRQIHRWRGLEITDPSKFELLQKVQALQKRLISRTEEVVEVERVLQEKDRLYLELRLLLEKQPGLEIVDQVGQFQRTLRAKNRQMKSLVAELNMHDSESKMHQYDIKKLELQISDMKKKYFKERKRCYDLREIKHMRKTVPNLPKEQFTGGGFKVSSKHQGLI</sequence>
<name>A0ABD0JDG2_9CAEN</name>
<feature type="region of interest" description="Disordered" evidence="3">
    <location>
        <begin position="140"/>
        <end position="159"/>
    </location>
</feature>
<reference evidence="5 6" key="1">
    <citation type="journal article" date="2023" name="Sci. Data">
        <title>Genome assembly of the Korean intertidal mud-creeper Batillaria attramentaria.</title>
        <authorList>
            <person name="Patra A.K."/>
            <person name="Ho P.T."/>
            <person name="Jun S."/>
            <person name="Lee S.J."/>
            <person name="Kim Y."/>
            <person name="Won Y.J."/>
        </authorList>
    </citation>
    <scope>NUCLEOTIDE SEQUENCE [LARGE SCALE GENOMIC DNA]</scope>
    <source>
        <strain evidence="5">Wonlab-2016</strain>
    </source>
</reference>
<proteinExistence type="predicted"/>
<dbReference type="PANTHER" id="PTHR32083">
    <property type="entry name" value="CILIA AND FLAGELLA-ASSOCIATED PROTEIN 58-RELATED"/>
    <property type="match status" value="1"/>
</dbReference>
<accession>A0ABD0JDG2</accession>
<feature type="coiled-coil region" evidence="2">
    <location>
        <begin position="273"/>
        <end position="381"/>
    </location>
</feature>
<gene>
    <name evidence="5" type="ORF">BaRGS_00035859</name>
</gene>
<evidence type="ECO:0000313" key="5">
    <source>
        <dbReference type="EMBL" id="KAK7471520.1"/>
    </source>
</evidence>
<dbReference type="AlphaFoldDB" id="A0ABD0JDG2"/>
<dbReference type="Proteomes" id="UP001519460">
    <property type="component" value="Unassembled WGS sequence"/>
</dbReference>
<dbReference type="InterPro" id="IPR049270">
    <property type="entry name" value="CFAP58_CC"/>
</dbReference>
<dbReference type="EMBL" id="JACVVK020000490">
    <property type="protein sequence ID" value="KAK7471520.1"/>
    <property type="molecule type" value="Genomic_DNA"/>
</dbReference>
<comment type="caution">
    <text evidence="5">The sequence shown here is derived from an EMBL/GenBank/DDBJ whole genome shotgun (WGS) entry which is preliminary data.</text>
</comment>
<feature type="domain" description="Cilia- and flagella-associated protein 58 central coiled coil" evidence="4">
    <location>
        <begin position="372"/>
        <end position="673"/>
    </location>
</feature>
<evidence type="ECO:0000313" key="6">
    <source>
        <dbReference type="Proteomes" id="UP001519460"/>
    </source>
</evidence>
<evidence type="ECO:0000259" key="4">
    <source>
        <dbReference type="Pfam" id="PF21771"/>
    </source>
</evidence>
<feature type="coiled-coil region" evidence="2">
    <location>
        <begin position="648"/>
        <end position="678"/>
    </location>
</feature>
<keyword evidence="6" id="KW-1185">Reference proteome</keyword>
<protein>
    <recommendedName>
        <fullName evidence="4">Cilia- and flagella-associated protein 58 central coiled coil domain-containing protein</fullName>
    </recommendedName>
</protein>
<evidence type="ECO:0000256" key="2">
    <source>
        <dbReference type="SAM" id="Coils"/>
    </source>
</evidence>
<evidence type="ECO:0000256" key="1">
    <source>
        <dbReference type="ARBA" id="ARBA00023054"/>
    </source>
</evidence>
<dbReference type="Pfam" id="PF21771">
    <property type="entry name" value="CFAP58_CC"/>
    <property type="match status" value="1"/>
</dbReference>
<organism evidence="5 6">
    <name type="scientific">Batillaria attramentaria</name>
    <dbReference type="NCBI Taxonomy" id="370345"/>
    <lineage>
        <taxon>Eukaryota</taxon>
        <taxon>Metazoa</taxon>
        <taxon>Spiralia</taxon>
        <taxon>Lophotrochozoa</taxon>
        <taxon>Mollusca</taxon>
        <taxon>Gastropoda</taxon>
        <taxon>Caenogastropoda</taxon>
        <taxon>Sorbeoconcha</taxon>
        <taxon>Cerithioidea</taxon>
        <taxon>Batillariidae</taxon>
        <taxon>Batillaria</taxon>
    </lineage>
</organism>
<feature type="coiled-coil region" evidence="2">
    <location>
        <begin position="511"/>
        <end position="615"/>
    </location>
</feature>
<keyword evidence="1 2" id="KW-0175">Coiled coil</keyword>